<dbReference type="HOGENOM" id="CLU_1228227_0_0_11"/>
<evidence type="ECO:0000313" key="2">
    <source>
        <dbReference type="EMBL" id="EKX91790.1"/>
    </source>
</evidence>
<dbReference type="Proteomes" id="UP000010445">
    <property type="component" value="Unassembled WGS sequence"/>
</dbReference>
<dbReference type="EMBL" id="AMEM01000009">
    <property type="protein sequence ID" value="EKX91790.1"/>
    <property type="molecule type" value="Genomic_DNA"/>
</dbReference>
<organism evidence="2 3">
    <name type="scientific">Corynebacterium durum F0235</name>
    <dbReference type="NCBI Taxonomy" id="1035195"/>
    <lineage>
        <taxon>Bacteria</taxon>
        <taxon>Bacillati</taxon>
        <taxon>Actinomycetota</taxon>
        <taxon>Actinomycetes</taxon>
        <taxon>Mycobacteriales</taxon>
        <taxon>Corynebacteriaceae</taxon>
        <taxon>Corynebacterium</taxon>
    </lineage>
</organism>
<comment type="caution">
    <text evidence="2">The sequence shown here is derived from an EMBL/GenBank/DDBJ whole genome shotgun (WGS) entry which is preliminary data.</text>
</comment>
<sequence length="225" mass="25698">MEQAMSNNVELYAVTSTGDKLEHRCIAVNPYEIPLLFQLLCSHNPQLVPSRTFKDEDALAIIGDYAEGKQKVLAFLDRCVELNNQHSLVETEELENMIQQVTTVITQPTLEGCTHVLLESVDVAQMLTSNLKQQLRRDHAEVTRVDAAAEERLIRIFTEAPKQAPTDEEDEFFFPDFDAMSDEEYVTYLHDDIEKTELTSTPQENLHRLGFAAFGEFGDYYNFTQ</sequence>
<dbReference type="eggNOG" id="ENOG5031MXP">
    <property type="taxonomic scope" value="Bacteria"/>
</dbReference>
<dbReference type="PATRIC" id="fig|1035195.3.peg.408"/>
<evidence type="ECO:0000313" key="3">
    <source>
        <dbReference type="Proteomes" id="UP000010445"/>
    </source>
</evidence>
<reference evidence="2 3" key="1">
    <citation type="submission" date="2012-05" db="EMBL/GenBank/DDBJ databases">
        <authorList>
            <person name="Weinstock G."/>
            <person name="Sodergren E."/>
            <person name="Lobos E.A."/>
            <person name="Fulton L."/>
            <person name="Fulton R."/>
            <person name="Courtney L."/>
            <person name="Fronick C."/>
            <person name="O'Laughlin M."/>
            <person name="Godfrey J."/>
            <person name="Wilson R.M."/>
            <person name="Miner T."/>
            <person name="Farmer C."/>
            <person name="Delehaunty K."/>
            <person name="Cordes M."/>
            <person name="Minx P."/>
            <person name="Tomlinson C."/>
            <person name="Chen J."/>
            <person name="Wollam A."/>
            <person name="Pepin K.H."/>
            <person name="Bhonagiri V."/>
            <person name="Zhang X."/>
            <person name="Suruliraj S."/>
            <person name="Warren W."/>
            <person name="Mitreva M."/>
            <person name="Mardis E.R."/>
            <person name="Wilson R.K."/>
        </authorList>
    </citation>
    <scope>NUCLEOTIDE SEQUENCE [LARGE SCALE GENOMIC DNA]</scope>
    <source>
        <strain evidence="2 3">F0235</strain>
    </source>
</reference>
<keyword evidence="3" id="KW-1185">Reference proteome</keyword>
<protein>
    <recommendedName>
        <fullName evidence="1">DUF7822 domain-containing protein</fullName>
    </recommendedName>
</protein>
<dbReference type="Pfam" id="PF25135">
    <property type="entry name" value="DUF7822"/>
    <property type="match status" value="1"/>
</dbReference>
<evidence type="ECO:0000259" key="1">
    <source>
        <dbReference type="Pfam" id="PF25135"/>
    </source>
</evidence>
<accession>L1ML99</accession>
<feature type="domain" description="DUF7822" evidence="1">
    <location>
        <begin position="28"/>
        <end position="153"/>
    </location>
</feature>
<proteinExistence type="predicted"/>
<name>L1ML99_9CORY</name>
<gene>
    <name evidence="2" type="ORF">HMPREF9997_00451</name>
</gene>
<dbReference type="AlphaFoldDB" id="L1ML99"/>
<dbReference type="InterPro" id="IPR056724">
    <property type="entry name" value="DUF7822"/>
</dbReference>